<proteinExistence type="predicted"/>
<gene>
    <name evidence="9" type="ORF">CUN49_02730</name>
    <name evidence="10" type="ORF">CUN50_00180</name>
</gene>
<keyword evidence="2" id="KW-1003">Cell membrane</keyword>
<feature type="domain" description="Type II secretion system protein GspF" evidence="8">
    <location>
        <begin position="164"/>
        <end position="287"/>
    </location>
</feature>
<evidence type="ECO:0000313" key="10">
    <source>
        <dbReference type="EMBL" id="PJF43379.1"/>
    </source>
</evidence>
<dbReference type="AlphaFoldDB" id="A0A2M8Q0T2"/>
<keyword evidence="3 7" id="KW-0812">Transmembrane</keyword>
<feature type="transmembrane region" description="Helical" evidence="7">
    <location>
        <begin position="271"/>
        <end position="294"/>
    </location>
</feature>
<dbReference type="PANTHER" id="PTHR35007">
    <property type="entry name" value="INTEGRAL MEMBRANE PROTEIN-RELATED"/>
    <property type="match status" value="1"/>
</dbReference>
<dbReference type="EMBL" id="PGTM01000021">
    <property type="protein sequence ID" value="PJF36969.1"/>
    <property type="molecule type" value="Genomic_DNA"/>
</dbReference>
<comment type="subcellular location">
    <subcellularLocation>
        <location evidence="1">Cell membrane</location>
        <topology evidence="1">Multi-pass membrane protein</topology>
    </subcellularLocation>
</comment>
<organism evidence="10 11">
    <name type="scientific">Candidatus Thermofonsia Clade 1 bacterium</name>
    <dbReference type="NCBI Taxonomy" id="2364210"/>
    <lineage>
        <taxon>Bacteria</taxon>
        <taxon>Bacillati</taxon>
        <taxon>Chloroflexota</taxon>
        <taxon>Candidatus Thermofontia</taxon>
        <taxon>Candidatus Thermofonsia Clade 1</taxon>
    </lineage>
</organism>
<feature type="transmembrane region" description="Helical" evidence="7">
    <location>
        <begin position="306"/>
        <end position="327"/>
    </location>
</feature>
<accession>A0A2M8PHE1</accession>
<evidence type="ECO:0000256" key="5">
    <source>
        <dbReference type="ARBA" id="ARBA00023136"/>
    </source>
</evidence>
<evidence type="ECO:0000256" key="2">
    <source>
        <dbReference type="ARBA" id="ARBA00022475"/>
    </source>
</evidence>
<dbReference type="Gene3D" id="1.20.81.30">
    <property type="entry name" value="Type II secretion system (T2SS), domain F"/>
    <property type="match status" value="1"/>
</dbReference>
<feature type="transmembrane region" description="Helical" evidence="7">
    <location>
        <begin position="127"/>
        <end position="144"/>
    </location>
</feature>
<dbReference type="InterPro" id="IPR018076">
    <property type="entry name" value="T2SS_GspF_dom"/>
</dbReference>
<evidence type="ECO:0000256" key="6">
    <source>
        <dbReference type="SAM" id="Coils"/>
    </source>
</evidence>
<evidence type="ECO:0000259" key="8">
    <source>
        <dbReference type="Pfam" id="PF00482"/>
    </source>
</evidence>
<feature type="coiled-coil region" evidence="6">
    <location>
        <begin position="45"/>
        <end position="72"/>
    </location>
</feature>
<evidence type="ECO:0000313" key="12">
    <source>
        <dbReference type="Proteomes" id="UP000229681"/>
    </source>
</evidence>
<comment type="caution">
    <text evidence="10">The sequence shown here is derived from an EMBL/GenBank/DDBJ whole genome shotgun (WGS) entry which is preliminary data.</text>
</comment>
<dbReference type="EMBL" id="PGTL01000001">
    <property type="protein sequence ID" value="PJF43379.1"/>
    <property type="molecule type" value="Genomic_DNA"/>
</dbReference>
<evidence type="ECO:0000313" key="11">
    <source>
        <dbReference type="Proteomes" id="UP000228947"/>
    </source>
</evidence>
<keyword evidence="4 7" id="KW-1133">Transmembrane helix</keyword>
<dbReference type="Proteomes" id="UP000229681">
    <property type="component" value="Unassembled WGS sequence"/>
</dbReference>
<evidence type="ECO:0000256" key="1">
    <source>
        <dbReference type="ARBA" id="ARBA00004651"/>
    </source>
</evidence>
<evidence type="ECO:0000256" key="3">
    <source>
        <dbReference type="ARBA" id="ARBA00022692"/>
    </source>
</evidence>
<dbReference type="Pfam" id="PF00482">
    <property type="entry name" value="T2SSF"/>
    <property type="match status" value="1"/>
</dbReference>
<dbReference type="PANTHER" id="PTHR35007:SF1">
    <property type="entry name" value="PILUS ASSEMBLY PROTEIN"/>
    <property type="match status" value="1"/>
</dbReference>
<evidence type="ECO:0000256" key="7">
    <source>
        <dbReference type="SAM" id="Phobius"/>
    </source>
</evidence>
<evidence type="ECO:0000313" key="9">
    <source>
        <dbReference type="EMBL" id="PJF36969.1"/>
    </source>
</evidence>
<accession>A0A2M8Q0T2</accession>
<feature type="transmembrane region" description="Helical" evidence="7">
    <location>
        <begin position="102"/>
        <end position="121"/>
    </location>
</feature>
<reference evidence="11 12" key="1">
    <citation type="submission" date="2017-11" db="EMBL/GenBank/DDBJ databases">
        <title>Evolution of Phototrophy in the Chloroflexi Phylum Driven by Horizontal Gene Transfer.</title>
        <authorList>
            <person name="Ward L.M."/>
            <person name="Hemp J."/>
            <person name="Shih P.M."/>
            <person name="Mcglynn S.E."/>
            <person name="Fischer W."/>
        </authorList>
    </citation>
    <scope>NUCLEOTIDE SEQUENCE [LARGE SCALE GENOMIC DNA]</scope>
    <source>
        <strain evidence="10">CP1_1M</strain>
        <strain evidence="9">JP3_13</strain>
    </source>
</reference>
<dbReference type="GO" id="GO:0005886">
    <property type="term" value="C:plasma membrane"/>
    <property type="evidence" value="ECO:0007669"/>
    <property type="project" value="UniProtKB-SubCell"/>
</dbReference>
<evidence type="ECO:0000256" key="4">
    <source>
        <dbReference type="ARBA" id="ARBA00022989"/>
    </source>
</evidence>
<dbReference type="Proteomes" id="UP000228947">
    <property type="component" value="Unassembled WGS sequence"/>
</dbReference>
<dbReference type="InterPro" id="IPR042094">
    <property type="entry name" value="T2SS_GspF_sf"/>
</dbReference>
<name>A0A2M8Q0T2_9CHLR</name>
<keyword evidence="6" id="KW-0175">Coiled coil</keyword>
<protein>
    <submittedName>
        <fullName evidence="10">Secretion system protein</fullName>
    </submittedName>
</protein>
<feature type="transmembrane region" description="Helical" evidence="7">
    <location>
        <begin position="6"/>
        <end position="24"/>
    </location>
</feature>
<keyword evidence="5 7" id="KW-0472">Membrane</keyword>
<sequence>MNPIVIVVIVVTLLAVLLIVALSMRSRQSEEIEERLGIYAQPSSLIQLSEELEREERERQKKEKEKSVLVKAADKAVGETKWGQGARAQLARADLKLTVGEYFMLHIVSVIGMAFLSLFLLFPLQPVQAIIAAGIGFFLPRLYVARKQSQRLKKFEQQLPDLLSMWVNSLRAGYSVLQALEAISREMPEPTSTEIQRVVREVQLGIPMEQALDHMLERVPSAELDLCFTAVNIQREVGGNLAEILEVIGHTIRERIKLFGEIRVLTAQGRITGWLISALPIILGVLLSIINWNYMRNLFTNPGCGWPMLAVGAFMIVAGMAAIQRIVSIDI</sequence>